<dbReference type="PROSITE" id="PS50961">
    <property type="entry name" value="HTH_LA"/>
    <property type="match status" value="1"/>
</dbReference>
<feature type="compositionally biased region" description="Basic and acidic residues" evidence="5">
    <location>
        <begin position="588"/>
        <end position="603"/>
    </location>
</feature>
<dbReference type="InterPro" id="IPR002344">
    <property type="entry name" value="Lupus_La"/>
</dbReference>
<dbReference type="HOGENOM" id="CLU_023193_1_0_1"/>
<reference evidence="7 8" key="2">
    <citation type="journal article" date="2013" name="PLoS Genet.">
        <title>Comparative genome structure, secondary metabolite, and effector coding capacity across Cochliobolus pathogens.</title>
        <authorList>
            <person name="Condon B.J."/>
            <person name="Leng Y."/>
            <person name="Wu D."/>
            <person name="Bushley K.E."/>
            <person name="Ohm R.A."/>
            <person name="Otillar R."/>
            <person name="Martin J."/>
            <person name="Schackwitz W."/>
            <person name="Grimwood J."/>
            <person name="MohdZainudin N."/>
            <person name="Xue C."/>
            <person name="Wang R."/>
            <person name="Manning V.A."/>
            <person name="Dhillon B."/>
            <person name="Tu Z.J."/>
            <person name="Steffenson B.J."/>
            <person name="Salamov A."/>
            <person name="Sun H."/>
            <person name="Lowry S."/>
            <person name="LaButti K."/>
            <person name="Han J."/>
            <person name="Copeland A."/>
            <person name="Lindquist E."/>
            <person name="Barry K."/>
            <person name="Schmutz J."/>
            <person name="Baker S.E."/>
            <person name="Ciuffetti L.M."/>
            <person name="Grigoriev I.V."/>
            <person name="Zhong S."/>
            <person name="Turgeon B.G."/>
        </authorList>
    </citation>
    <scope>NUCLEOTIDE SEQUENCE [LARGE SCALE GENOMIC DNA]</scope>
    <source>
        <strain evidence="8">28A</strain>
    </source>
</reference>
<evidence type="ECO:0000256" key="2">
    <source>
        <dbReference type="ARBA" id="ARBA00022884"/>
    </source>
</evidence>
<dbReference type="Proteomes" id="UP000016935">
    <property type="component" value="Unassembled WGS sequence"/>
</dbReference>
<evidence type="ECO:0000313" key="8">
    <source>
        <dbReference type="Proteomes" id="UP000016935"/>
    </source>
</evidence>
<dbReference type="STRING" id="671987.R0IQ43"/>
<keyword evidence="3" id="KW-0539">Nucleus</keyword>
<dbReference type="Pfam" id="PF09692">
    <property type="entry name" value="Arb1"/>
    <property type="match status" value="1"/>
</dbReference>
<dbReference type="OrthoDB" id="435402at2759"/>
<name>R0IQ43_EXST2</name>
<feature type="domain" description="HTH La-type RNA-binding" evidence="6">
    <location>
        <begin position="33"/>
        <end position="123"/>
    </location>
</feature>
<evidence type="ECO:0000313" key="7">
    <source>
        <dbReference type="EMBL" id="EOA86846.1"/>
    </source>
</evidence>
<dbReference type="GeneID" id="19397320"/>
<reference evidence="7 8" key="1">
    <citation type="journal article" date="2012" name="PLoS Pathog.">
        <title>Diverse lifestyles and strategies of plant pathogenesis encoded in the genomes of eighteen Dothideomycetes fungi.</title>
        <authorList>
            <person name="Ohm R.A."/>
            <person name="Feau N."/>
            <person name="Henrissat B."/>
            <person name="Schoch C.L."/>
            <person name="Horwitz B.A."/>
            <person name="Barry K.W."/>
            <person name="Condon B.J."/>
            <person name="Copeland A.C."/>
            <person name="Dhillon B."/>
            <person name="Glaser F."/>
            <person name="Hesse C.N."/>
            <person name="Kosti I."/>
            <person name="LaButti K."/>
            <person name="Lindquist E.A."/>
            <person name="Lucas S."/>
            <person name="Salamov A.A."/>
            <person name="Bradshaw R.E."/>
            <person name="Ciuffetti L."/>
            <person name="Hamelin R.C."/>
            <person name="Kema G.H.J."/>
            <person name="Lawrence C."/>
            <person name="Scott J.A."/>
            <person name="Spatafora J.W."/>
            <person name="Turgeon B.G."/>
            <person name="de Wit P.J.G.M."/>
            <person name="Zhong S."/>
            <person name="Goodwin S.B."/>
            <person name="Grigoriev I.V."/>
        </authorList>
    </citation>
    <scope>NUCLEOTIDE SEQUENCE [LARGE SCALE GENOMIC DNA]</scope>
    <source>
        <strain evidence="8">28A</strain>
    </source>
</reference>
<dbReference type="InterPro" id="IPR045180">
    <property type="entry name" value="La_dom_prot"/>
</dbReference>
<dbReference type="GO" id="GO:0003729">
    <property type="term" value="F:mRNA binding"/>
    <property type="evidence" value="ECO:0007669"/>
    <property type="project" value="TreeGrafter"/>
</dbReference>
<feature type="region of interest" description="Disordered" evidence="5">
    <location>
        <begin position="576"/>
        <end position="609"/>
    </location>
</feature>
<dbReference type="InterPro" id="IPR036388">
    <property type="entry name" value="WH-like_DNA-bd_sf"/>
</dbReference>
<dbReference type="InterPro" id="IPR036390">
    <property type="entry name" value="WH_DNA-bd_sf"/>
</dbReference>
<dbReference type="InterPro" id="IPR018606">
    <property type="entry name" value="Arb1"/>
</dbReference>
<evidence type="ECO:0000259" key="6">
    <source>
        <dbReference type="PROSITE" id="PS50961"/>
    </source>
</evidence>
<accession>R0IQ43</accession>
<dbReference type="Gene3D" id="1.10.10.10">
    <property type="entry name" value="Winged helix-like DNA-binding domain superfamily/Winged helix DNA-binding domain"/>
    <property type="match status" value="1"/>
</dbReference>
<evidence type="ECO:0000256" key="4">
    <source>
        <dbReference type="PROSITE-ProRule" id="PRU00332"/>
    </source>
</evidence>
<dbReference type="EMBL" id="KB908592">
    <property type="protein sequence ID" value="EOA86846.1"/>
    <property type="molecule type" value="Genomic_DNA"/>
</dbReference>
<evidence type="ECO:0000256" key="3">
    <source>
        <dbReference type="ARBA" id="ARBA00023242"/>
    </source>
</evidence>
<dbReference type="Pfam" id="PF05383">
    <property type="entry name" value="La"/>
    <property type="match status" value="1"/>
</dbReference>
<keyword evidence="2 4" id="KW-0694">RNA-binding</keyword>
<feature type="region of interest" description="Disordered" evidence="5">
    <location>
        <begin position="1"/>
        <end position="38"/>
    </location>
</feature>
<sequence>MDMASPITTPAADTEPPNETPQSTTANPIAETAVQDHPDGAEIRRQVEYYFSDENLPTDRHLLQFCGGRENLPVSINRICGFSRMRQYKPKRLVVAALRLSTFLEVSDDGKTIKRKVPLQGKCILDPDFFDDEDIAYDPRVQKALAQKPVQQPMSLLEKKKAANPGVPKNMLKPTGFERTYMEPVLTPEEAAQEDDMYDPDKHFVERMEIAIQRFKQKRRMHEMYAHVFNKLMRFGGVESGPRMYQGLSTNDMKDMDAEELARALATHHIPWDRANPSQWVVDFVGVCKAFLSSWYPAHYGYASNSIKNACQVPRSFFRYLRFHRVCPEYDGQLAAALEICDAAEEQLPKVHAIGLALPGDFNKAASVLFGGTQAGMYTGDKSWAAELGQDGMKIEEIGMREEEAKIKFGTGLAVLGSDEQFSLYESSSMRVLSNDSACLEVIGIDLPSTDTKAAYAAQSTIYQYKVQLRCLGKLSCKTWYNDDCDEFDLPRDSGKYPDGKPREAGKSRSYEFWLEEDILRDCFVGMKMDANILVLSGGLSILDDVKETMCSFHVWLANELWMERKPKEVRWLKKGMGLEDDEEEEGEAAREAKAVTDQRASDGEFDDE</sequence>
<organism evidence="7 8">
    <name type="scientific">Exserohilum turcicum (strain 28A)</name>
    <name type="common">Northern leaf blight fungus</name>
    <name type="synonym">Setosphaeria turcica</name>
    <dbReference type="NCBI Taxonomy" id="671987"/>
    <lineage>
        <taxon>Eukaryota</taxon>
        <taxon>Fungi</taxon>
        <taxon>Dikarya</taxon>
        <taxon>Ascomycota</taxon>
        <taxon>Pezizomycotina</taxon>
        <taxon>Dothideomycetes</taxon>
        <taxon>Pleosporomycetidae</taxon>
        <taxon>Pleosporales</taxon>
        <taxon>Pleosporineae</taxon>
        <taxon>Pleosporaceae</taxon>
        <taxon>Exserohilum</taxon>
    </lineage>
</organism>
<dbReference type="InterPro" id="IPR006630">
    <property type="entry name" value="La_HTH"/>
</dbReference>
<dbReference type="CDD" id="cd08029">
    <property type="entry name" value="LA_like_fungal"/>
    <property type="match status" value="1"/>
</dbReference>
<proteinExistence type="predicted"/>
<gene>
    <name evidence="7" type="ORF">SETTUDRAFT_153616</name>
</gene>
<comment type="subcellular location">
    <subcellularLocation>
        <location evidence="1">Nucleus</location>
    </subcellularLocation>
</comment>
<dbReference type="GO" id="GO:0006396">
    <property type="term" value="P:RNA processing"/>
    <property type="evidence" value="ECO:0007669"/>
    <property type="project" value="InterPro"/>
</dbReference>
<dbReference type="eggNOG" id="KOG1855">
    <property type="taxonomic scope" value="Eukaryota"/>
</dbReference>
<dbReference type="GO" id="GO:0031047">
    <property type="term" value="P:regulatory ncRNA-mediated gene silencing"/>
    <property type="evidence" value="ECO:0007669"/>
    <property type="project" value="InterPro"/>
</dbReference>
<dbReference type="PANTHER" id="PTHR22792:SF140">
    <property type="entry name" value="ACHILLES, ISOFORM A"/>
    <property type="match status" value="1"/>
</dbReference>
<dbReference type="AlphaFoldDB" id="R0IQ43"/>
<protein>
    <recommendedName>
        <fullName evidence="6">HTH La-type RNA-binding domain-containing protein</fullName>
    </recommendedName>
</protein>
<dbReference type="PANTHER" id="PTHR22792">
    <property type="entry name" value="LUPUS LA PROTEIN-RELATED"/>
    <property type="match status" value="1"/>
</dbReference>
<dbReference type="SMART" id="SM00715">
    <property type="entry name" value="LA"/>
    <property type="match status" value="1"/>
</dbReference>
<evidence type="ECO:0000256" key="5">
    <source>
        <dbReference type="SAM" id="MobiDB-lite"/>
    </source>
</evidence>
<evidence type="ECO:0000256" key="1">
    <source>
        <dbReference type="ARBA" id="ARBA00004123"/>
    </source>
</evidence>
<dbReference type="GO" id="GO:0033167">
    <property type="term" value="C:ARC complex"/>
    <property type="evidence" value="ECO:0007669"/>
    <property type="project" value="InterPro"/>
</dbReference>
<dbReference type="PRINTS" id="PR00302">
    <property type="entry name" value="LUPUSLA"/>
</dbReference>
<dbReference type="RefSeq" id="XP_008025424.1">
    <property type="nucleotide sequence ID" value="XM_008027233.1"/>
</dbReference>
<keyword evidence="8" id="KW-1185">Reference proteome</keyword>
<dbReference type="SUPFAM" id="SSF46785">
    <property type="entry name" value="Winged helix' DNA-binding domain"/>
    <property type="match status" value="1"/>
</dbReference>